<comment type="caution">
    <text evidence="1">The sequence shown here is derived from an EMBL/GenBank/DDBJ whole genome shotgun (WGS) entry which is preliminary data.</text>
</comment>
<proteinExistence type="predicted"/>
<keyword evidence="2" id="KW-1185">Reference proteome</keyword>
<organism evidence="1 2">
    <name type="scientific">Caerostris extrusa</name>
    <name type="common">Bark spider</name>
    <name type="synonym">Caerostris bankana</name>
    <dbReference type="NCBI Taxonomy" id="172846"/>
    <lineage>
        <taxon>Eukaryota</taxon>
        <taxon>Metazoa</taxon>
        <taxon>Ecdysozoa</taxon>
        <taxon>Arthropoda</taxon>
        <taxon>Chelicerata</taxon>
        <taxon>Arachnida</taxon>
        <taxon>Araneae</taxon>
        <taxon>Araneomorphae</taxon>
        <taxon>Entelegynae</taxon>
        <taxon>Araneoidea</taxon>
        <taxon>Araneidae</taxon>
        <taxon>Caerostris</taxon>
    </lineage>
</organism>
<evidence type="ECO:0000313" key="2">
    <source>
        <dbReference type="Proteomes" id="UP001054945"/>
    </source>
</evidence>
<gene>
    <name evidence="1" type="ORF">CEXT_76091</name>
</gene>
<name>A0AAV4W9T7_CAEEX</name>
<accession>A0AAV4W9T7</accession>
<protein>
    <submittedName>
        <fullName evidence="1">Uncharacterized protein</fullName>
    </submittedName>
</protein>
<dbReference type="Proteomes" id="UP001054945">
    <property type="component" value="Unassembled WGS sequence"/>
</dbReference>
<dbReference type="AlphaFoldDB" id="A0AAV4W9T7"/>
<dbReference type="EMBL" id="BPLR01015920">
    <property type="protein sequence ID" value="GIY79675.1"/>
    <property type="molecule type" value="Genomic_DNA"/>
</dbReference>
<reference evidence="1 2" key="1">
    <citation type="submission" date="2021-06" db="EMBL/GenBank/DDBJ databases">
        <title>Caerostris extrusa draft genome.</title>
        <authorList>
            <person name="Kono N."/>
            <person name="Arakawa K."/>
        </authorList>
    </citation>
    <scope>NUCLEOTIDE SEQUENCE [LARGE SCALE GENOMIC DNA]</scope>
</reference>
<evidence type="ECO:0000313" key="1">
    <source>
        <dbReference type="EMBL" id="GIY79675.1"/>
    </source>
</evidence>
<sequence>MPPSPPHDHIESLPCIFYPFMPPQHFKDAIYFRPNPGSRAAWGRKRCLRSYWFGVEEPLLEEQGRDNQTRLSEPLCQVSPKIWSTNLKSGFRPIAYNPAYELVIVTPLYISVLKYLELVISMVNSVEPQSQWCPYLARVVS</sequence>